<feature type="transmembrane region" description="Helical" evidence="1">
    <location>
        <begin position="87"/>
        <end position="110"/>
    </location>
</feature>
<proteinExistence type="predicted"/>
<sequence length="129" mass="13274">MNEVTHTDLTKEEPADPTHRADLVRLPEHQSHGAVVSGPGFTLRSFSREPATSSGALATAAFRLSLAVFLELTGAATLASAPRVPPLAVLVLASLCVLGTVFGAGGAIVWQHVRETRDAAGGAPDRGGP</sequence>
<dbReference type="EMBL" id="JAIBOA010000006">
    <property type="protein sequence ID" value="MBW8482997.1"/>
    <property type="molecule type" value="Genomic_DNA"/>
</dbReference>
<protein>
    <submittedName>
        <fullName evidence="2">Uncharacterized protein</fullName>
    </submittedName>
</protein>
<evidence type="ECO:0000313" key="2">
    <source>
        <dbReference type="EMBL" id="MBW8482997.1"/>
    </source>
</evidence>
<reference evidence="2 3" key="1">
    <citation type="submission" date="2021-07" db="EMBL/GenBank/DDBJ databases">
        <title>Actinomadura sp. PM05-2 isolated from lichen.</title>
        <authorList>
            <person name="Somphong A."/>
            <person name="Phongsopitanun W."/>
            <person name="Tanasupawat S."/>
            <person name="Peongsungnone V."/>
        </authorList>
    </citation>
    <scope>NUCLEOTIDE SEQUENCE [LARGE SCALE GENOMIC DNA]</scope>
    <source>
        <strain evidence="2 3">PM05-2</strain>
    </source>
</reference>
<evidence type="ECO:0000313" key="3">
    <source>
        <dbReference type="Proteomes" id="UP000774570"/>
    </source>
</evidence>
<keyword evidence="3" id="KW-1185">Reference proteome</keyword>
<evidence type="ECO:0000256" key="1">
    <source>
        <dbReference type="SAM" id="Phobius"/>
    </source>
</evidence>
<dbReference type="RefSeq" id="WP_220165907.1">
    <property type="nucleotide sequence ID" value="NZ_JAIBOA010000006.1"/>
</dbReference>
<keyword evidence="1" id="KW-0472">Membrane</keyword>
<dbReference type="Proteomes" id="UP000774570">
    <property type="component" value="Unassembled WGS sequence"/>
</dbReference>
<gene>
    <name evidence="2" type="ORF">K1Y72_11500</name>
</gene>
<comment type="caution">
    <text evidence="2">The sequence shown here is derived from an EMBL/GenBank/DDBJ whole genome shotgun (WGS) entry which is preliminary data.</text>
</comment>
<name>A0ABS7FTT4_9ACTN</name>
<keyword evidence="1" id="KW-0812">Transmembrane</keyword>
<keyword evidence="1" id="KW-1133">Transmembrane helix</keyword>
<accession>A0ABS7FTT4</accession>
<organism evidence="2 3">
    <name type="scientific">Actinomadura parmotrematis</name>
    <dbReference type="NCBI Taxonomy" id="2864039"/>
    <lineage>
        <taxon>Bacteria</taxon>
        <taxon>Bacillati</taxon>
        <taxon>Actinomycetota</taxon>
        <taxon>Actinomycetes</taxon>
        <taxon>Streptosporangiales</taxon>
        <taxon>Thermomonosporaceae</taxon>
        <taxon>Actinomadura</taxon>
    </lineage>
</organism>